<feature type="active site" evidence="5">
    <location>
        <position position="42"/>
    </location>
</feature>
<dbReference type="Gene3D" id="2.40.70.10">
    <property type="entry name" value="Acid Proteases"/>
    <property type="match status" value="2"/>
</dbReference>
<comment type="similarity">
    <text evidence="1 6">Belongs to the peptidase A1 family.</text>
</comment>
<evidence type="ECO:0000256" key="1">
    <source>
        <dbReference type="ARBA" id="ARBA00007447"/>
    </source>
</evidence>
<evidence type="ECO:0000313" key="9">
    <source>
        <dbReference type="Proteomes" id="UP000015241"/>
    </source>
</evidence>
<dbReference type="Pfam" id="PF00026">
    <property type="entry name" value="Asp"/>
    <property type="match status" value="1"/>
</dbReference>
<keyword evidence="2 6" id="KW-0645">Protease</keyword>
<protein>
    <recommendedName>
        <fullName evidence="7">Peptidase A1 domain-containing protein</fullName>
    </recommendedName>
</protein>
<dbReference type="eggNOG" id="KOG1339">
    <property type="taxonomic scope" value="Eukaryota"/>
</dbReference>
<proteinExistence type="inferred from homology"/>
<dbReference type="HOGENOM" id="CLU_013253_0_3_1"/>
<dbReference type="Proteomes" id="UP000015241">
    <property type="component" value="Unassembled WGS sequence"/>
</dbReference>
<dbReference type="InterPro" id="IPR001969">
    <property type="entry name" value="Aspartic_peptidase_AS"/>
</dbReference>
<dbReference type="SUPFAM" id="SSF50630">
    <property type="entry name" value="Acid proteases"/>
    <property type="match status" value="1"/>
</dbReference>
<accession>S8E851</accession>
<dbReference type="InParanoid" id="S8E851"/>
<dbReference type="MEROPS" id="A01.080"/>
<keyword evidence="9" id="KW-1185">Reference proteome</keyword>
<evidence type="ECO:0000256" key="5">
    <source>
        <dbReference type="PIRSR" id="PIRSR601461-1"/>
    </source>
</evidence>
<dbReference type="GO" id="GO:0006508">
    <property type="term" value="P:proteolysis"/>
    <property type="evidence" value="ECO:0007669"/>
    <property type="project" value="UniProtKB-KW"/>
</dbReference>
<dbReference type="PANTHER" id="PTHR47966">
    <property type="entry name" value="BETA-SITE APP-CLEAVING ENZYME, ISOFORM A-RELATED"/>
    <property type="match status" value="1"/>
</dbReference>
<dbReference type="PROSITE" id="PS51767">
    <property type="entry name" value="PEPTIDASE_A1"/>
    <property type="match status" value="1"/>
</dbReference>
<dbReference type="InterPro" id="IPR033121">
    <property type="entry name" value="PEPTIDASE_A1"/>
</dbReference>
<evidence type="ECO:0000313" key="8">
    <source>
        <dbReference type="EMBL" id="EPT00808.1"/>
    </source>
</evidence>
<dbReference type="STRING" id="743788.S8E851"/>
<dbReference type="CDD" id="cd06097">
    <property type="entry name" value="Aspergillopepsin_like"/>
    <property type="match status" value="1"/>
</dbReference>
<dbReference type="OrthoDB" id="2747330at2759"/>
<dbReference type="PROSITE" id="PS00141">
    <property type="entry name" value="ASP_PROTEASE"/>
    <property type="match status" value="1"/>
</dbReference>
<name>S8E851_FOMSC</name>
<feature type="active site" evidence="5">
    <location>
        <position position="230"/>
    </location>
</feature>
<reference evidence="8 9" key="1">
    <citation type="journal article" date="2012" name="Science">
        <title>The Paleozoic origin of enzymatic lignin decomposition reconstructed from 31 fungal genomes.</title>
        <authorList>
            <person name="Floudas D."/>
            <person name="Binder M."/>
            <person name="Riley R."/>
            <person name="Barry K."/>
            <person name="Blanchette R.A."/>
            <person name="Henrissat B."/>
            <person name="Martinez A.T."/>
            <person name="Otillar R."/>
            <person name="Spatafora J.W."/>
            <person name="Yadav J.S."/>
            <person name="Aerts A."/>
            <person name="Benoit I."/>
            <person name="Boyd A."/>
            <person name="Carlson A."/>
            <person name="Copeland A."/>
            <person name="Coutinho P.M."/>
            <person name="de Vries R.P."/>
            <person name="Ferreira P."/>
            <person name="Findley K."/>
            <person name="Foster B."/>
            <person name="Gaskell J."/>
            <person name="Glotzer D."/>
            <person name="Gorecki P."/>
            <person name="Heitman J."/>
            <person name="Hesse C."/>
            <person name="Hori C."/>
            <person name="Igarashi K."/>
            <person name="Jurgens J.A."/>
            <person name="Kallen N."/>
            <person name="Kersten P."/>
            <person name="Kohler A."/>
            <person name="Kuees U."/>
            <person name="Kumar T.K.A."/>
            <person name="Kuo A."/>
            <person name="LaButti K."/>
            <person name="Larrondo L.F."/>
            <person name="Lindquist E."/>
            <person name="Ling A."/>
            <person name="Lombard V."/>
            <person name="Lucas S."/>
            <person name="Lundell T."/>
            <person name="Martin R."/>
            <person name="McLaughlin D.J."/>
            <person name="Morgenstern I."/>
            <person name="Morin E."/>
            <person name="Murat C."/>
            <person name="Nagy L.G."/>
            <person name="Nolan M."/>
            <person name="Ohm R.A."/>
            <person name="Patyshakuliyeva A."/>
            <person name="Rokas A."/>
            <person name="Ruiz-Duenas F.J."/>
            <person name="Sabat G."/>
            <person name="Salamov A."/>
            <person name="Samejima M."/>
            <person name="Schmutz J."/>
            <person name="Slot J.C."/>
            <person name="St John F."/>
            <person name="Stenlid J."/>
            <person name="Sun H."/>
            <person name="Sun S."/>
            <person name="Syed K."/>
            <person name="Tsang A."/>
            <person name="Wiebenga A."/>
            <person name="Young D."/>
            <person name="Pisabarro A."/>
            <person name="Eastwood D.C."/>
            <person name="Martin F."/>
            <person name="Cullen D."/>
            <person name="Grigoriev I.V."/>
            <person name="Hibbett D.S."/>
        </authorList>
    </citation>
    <scope>NUCLEOTIDE SEQUENCE</scope>
    <source>
        <strain evidence="9">FP-58527</strain>
    </source>
</reference>
<evidence type="ECO:0000256" key="2">
    <source>
        <dbReference type="ARBA" id="ARBA00022670"/>
    </source>
</evidence>
<dbReference type="GO" id="GO:0004190">
    <property type="term" value="F:aspartic-type endopeptidase activity"/>
    <property type="evidence" value="ECO:0007669"/>
    <property type="project" value="UniProtKB-KW"/>
</dbReference>
<dbReference type="InterPro" id="IPR001461">
    <property type="entry name" value="Aspartic_peptidase_A1"/>
</dbReference>
<evidence type="ECO:0000256" key="4">
    <source>
        <dbReference type="ARBA" id="ARBA00022801"/>
    </source>
</evidence>
<feature type="domain" description="Peptidase A1" evidence="7">
    <location>
        <begin position="24"/>
        <end position="336"/>
    </location>
</feature>
<dbReference type="AlphaFoldDB" id="S8E851"/>
<evidence type="ECO:0000256" key="6">
    <source>
        <dbReference type="RuleBase" id="RU000454"/>
    </source>
</evidence>
<gene>
    <name evidence="8" type="ORF">FOMPIDRAFT_1145956</name>
</gene>
<sequence>MRDNSTDHEVHANDIQNGAVRSEYVVPVSIGTPGKTLMLDFDTGSSDLWVWSSELAGAGKYRDKHRLYHPDQSSTAKKVDGRWQISYGDGSSASGDVWKDHIRVAGVSVHQQAIEVARKLSSAFLTDGGNDGLLGLAFPKINTVEPHRVATPVQNMLEQKLIDPPVFTCKLGHGSEQSFYSFGFIDHSVTKHEIVYHHVDPSRGFWQVASTAYAVDGKTYRSRDNTAIIDTGTTLCLIHDDAVERIYHQINGAKYSNSRGGWIYPNRERPPAVYFAIGHTMYRLNEIDFHYSDAGEGYTFGGIQSRGDLHYDIFGDVFLKSLYVVFDQANFKVGVAQRDD</sequence>
<keyword evidence="4 6" id="KW-0378">Hydrolase</keyword>
<keyword evidence="3 6" id="KW-0064">Aspartyl protease</keyword>
<dbReference type="InterPro" id="IPR034163">
    <property type="entry name" value="Aspergillopepsin-like_cat_dom"/>
</dbReference>
<dbReference type="PANTHER" id="PTHR47966:SF1">
    <property type="entry name" value="ASPARTYL PROTEINASE"/>
    <property type="match status" value="1"/>
</dbReference>
<dbReference type="PRINTS" id="PR00792">
    <property type="entry name" value="PEPSIN"/>
</dbReference>
<organism evidence="8 9">
    <name type="scientific">Fomitopsis schrenkii</name>
    <name type="common">Brown rot fungus</name>
    <dbReference type="NCBI Taxonomy" id="2126942"/>
    <lineage>
        <taxon>Eukaryota</taxon>
        <taxon>Fungi</taxon>
        <taxon>Dikarya</taxon>
        <taxon>Basidiomycota</taxon>
        <taxon>Agaricomycotina</taxon>
        <taxon>Agaricomycetes</taxon>
        <taxon>Polyporales</taxon>
        <taxon>Fomitopsis</taxon>
    </lineage>
</organism>
<dbReference type="EMBL" id="KE504146">
    <property type="protein sequence ID" value="EPT00808.1"/>
    <property type="molecule type" value="Genomic_DNA"/>
</dbReference>
<dbReference type="InterPro" id="IPR021109">
    <property type="entry name" value="Peptidase_aspartic_dom_sf"/>
</dbReference>
<evidence type="ECO:0000256" key="3">
    <source>
        <dbReference type="ARBA" id="ARBA00022750"/>
    </source>
</evidence>
<evidence type="ECO:0000259" key="7">
    <source>
        <dbReference type="PROSITE" id="PS51767"/>
    </source>
</evidence>